<dbReference type="AlphaFoldDB" id="A0A317EWS2"/>
<dbReference type="Proteomes" id="UP000245391">
    <property type="component" value="Unassembled WGS sequence"/>
</dbReference>
<dbReference type="RefSeq" id="WP_109932881.1">
    <property type="nucleotide sequence ID" value="NZ_QGNY01000012.1"/>
</dbReference>
<name>A0A317EWS2_9SPHI</name>
<organism evidence="1 2">
    <name type="scientific">Pedobacter paludis</name>
    <dbReference type="NCBI Taxonomy" id="2203212"/>
    <lineage>
        <taxon>Bacteria</taxon>
        <taxon>Pseudomonadati</taxon>
        <taxon>Bacteroidota</taxon>
        <taxon>Sphingobacteriia</taxon>
        <taxon>Sphingobacteriales</taxon>
        <taxon>Sphingobacteriaceae</taxon>
        <taxon>Pedobacter</taxon>
    </lineage>
</organism>
<keyword evidence="2" id="KW-1185">Reference proteome</keyword>
<dbReference type="EMBL" id="QGNY01000012">
    <property type="protein sequence ID" value="PWS29676.1"/>
    <property type="molecule type" value="Genomic_DNA"/>
</dbReference>
<evidence type="ECO:0000313" key="2">
    <source>
        <dbReference type="Proteomes" id="UP000245391"/>
    </source>
</evidence>
<reference evidence="2" key="1">
    <citation type="submission" date="2018-05" db="EMBL/GenBank/DDBJ databases">
        <title>Pedobacter paludis sp. nov., isolated from wetland soil.</title>
        <authorList>
            <person name="Zhang Y."/>
        </authorList>
    </citation>
    <scope>NUCLEOTIDE SEQUENCE [LARGE SCALE GENOMIC DNA]</scope>
    <source>
        <strain evidence="2">R-8</strain>
    </source>
</reference>
<accession>A0A317EWS2</accession>
<gene>
    <name evidence="1" type="ORF">DF947_21765</name>
</gene>
<evidence type="ECO:0000313" key="1">
    <source>
        <dbReference type="EMBL" id="PWS29676.1"/>
    </source>
</evidence>
<comment type="caution">
    <text evidence="1">The sequence shown here is derived from an EMBL/GenBank/DDBJ whole genome shotgun (WGS) entry which is preliminary data.</text>
</comment>
<dbReference type="OrthoDB" id="679100at2"/>
<proteinExistence type="predicted"/>
<evidence type="ECO:0008006" key="3">
    <source>
        <dbReference type="Google" id="ProtNLM"/>
    </source>
</evidence>
<sequence length="150" mass="17272">MRRKSNQIEAENFGQARNDEQRGLTEKAIKGYSSILKKNPLHLDATARLLVLFRKTKNIDNEIDLLRTSIASHEKHIEKAQQAWIAEHRQIAEDSRELAKMLGLLNAKELPFYEHEVLQKWKKRLDGLEVRSTKIKAKVSKKTSSSKAKA</sequence>
<protein>
    <recommendedName>
        <fullName evidence="3">Tetratricopeptide repeat protein</fullName>
    </recommendedName>
</protein>